<sequence length="351" mass="39753">MLRAVENAHVLLGFLGSPPPLGWCKGKAPMARDTQNFYHRRHITNNQHLPPRLRNLEIPGFLLPSFIHPPLGQLGCIGYVNLNASDILGALEPISRMAPETELRLGFFLTEPIGILALPPTSSNVCPLSMELADFLGGEDLTEIVECVFANLTLPHLRELSFRPESFPSSQAYWPHTAFLDLAARSSFNNQLWSLHLTDVVITDTELIACLLALPVLEALSISDHLLSQWDDNESSDVDPFEYEFEHHLITDALLTRLTLKPNFSPIVPRLRILELRTLLQFDHTVFLEFLVSRRVEQPSALIPLLLDMYFPSGRDLELAVAERVRELRIRKEVTVLLTGVKEEGFKFYQY</sequence>
<dbReference type="EMBL" id="JACAZH010000006">
    <property type="protein sequence ID" value="KAF7366554.1"/>
    <property type="molecule type" value="Genomic_DNA"/>
</dbReference>
<dbReference type="AlphaFoldDB" id="A0A8H6YWL8"/>
<comment type="caution">
    <text evidence="1">The sequence shown here is derived from an EMBL/GenBank/DDBJ whole genome shotgun (WGS) entry which is preliminary data.</text>
</comment>
<reference evidence="1" key="1">
    <citation type="submission" date="2020-05" db="EMBL/GenBank/DDBJ databases">
        <title>Mycena genomes resolve the evolution of fungal bioluminescence.</title>
        <authorList>
            <person name="Tsai I.J."/>
        </authorList>
    </citation>
    <scope>NUCLEOTIDE SEQUENCE</scope>
    <source>
        <strain evidence="1">160909Yilan</strain>
    </source>
</reference>
<dbReference type="Proteomes" id="UP000623467">
    <property type="component" value="Unassembled WGS sequence"/>
</dbReference>
<dbReference type="OrthoDB" id="3365698at2759"/>
<evidence type="ECO:0000313" key="2">
    <source>
        <dbReference type="Proteomes" id="UP000623467"/>
    </source>
</evidence>
<protein>
    <submittedName>
        <fullName evidence="1">Uncharacterized protein</fullName>
    </submittedName>
</protein>
<name>A0A8H6YWL8_9AGAR</name>
<gene>
    <name evidence="1" type="ORF">MSAN_00912800</name>
</gene>
<proteinExistence type="predicted"/>
<keyword evidence="2" id="KW-1185">Reference proteome</keyword>
<evidence type="ECO:0000313" key="1">
    <source>
        <dbReference type="EMBL" id="KAF7366554.1"/>
    </source>
</evidence>
<accession>A0A8H6YWL8</accession>
<organism evidence="1 2">
    <name type="scientific">Mycena sanguinolenta</name>
    <dbReference type="NCBI Taxonomy" id="230812"/>
    <lineage>
        <taxon>Eukaryota</taxon>
        <taxon>Fungi</taxon>
        <taxon>Dikarya</taxon>
        <taxon>Basidiomycota</taxon>
        <taxon>Agaricomycotina</taxon>
        <taxon>Agaricomycetes</taxon>
        <taxon>Agaricomycetidae</taxon>
        <taxon>Agaricales</taxon>
        <taxon>Marasmiineae</taxon>
        <taxon>Mycenaceae</taxon>
        <taxon>Mycena</taxon>
    </lineage>
</organism>